<sequence length="36" mass="4098">MGQQLTPTRWVSSSISRRRVSESGRGGSLCWWTTSR</sequence>
<dbReference type="EMBL" id="CAMGYJ010000009">
    <property type="protein sequence ID" value="CAI0543359.1"/>
    <property type="molecule type" value="Genomic_DNA"/>
</dbReference>
<accession>A0AAV0QCN8</accession>
<comment type="caution">
    <text evidence="1">The sequence shown here is derived from an EMBL/GenBank/DDBJ whole genome shotgun (WGS) entry which is preliminary data.</text>
</comment>
<protein>
    <submittedName>
        <fullName evidence="1">Uncharacterized protein</fullName>
    </submittedName>
</protein>
<evidence type="ECO:0000313" key="2">
    <source>
        <dbReference type="Proteomes" id="UP001154282"/>
    </source>
</evidence>
<gene>
    <name evidence="1" type="ORF">LITE_LOCUS42809</name>
</gene>
<organism evidence="1 2">
    <name type="scientific">Linum tenue</name>
    <dbReference type="NCBI Taxonomy" id="586396"/>
    <lineage>
        <taxon>Eukaryota</taxon>
        <taxon>Viridiplantae</taxon>
        <taxon>Streptophyta</taxon>
        <taxon>Embryophyta</taxon>
        <taxon>Tracheophyta</taxon>
        <taxon>Spermatophyta</taxon>
        <taxon>Magnoliopsida</taxon>
        <taxon>eudicotyledons</taxon>
        <taxon>Gunneridae</taxon>
        <taxon>Pentapetalae</taxon>
        <taxon>rosids</taxon>
        <taxon>fabids</taxon>
        <taxon>Malpighiales</taxon>
        <taxon>Linaceae</taxon>
        <taxon>Linum</taxon>
    </lineage>
</organism>
<proteinExistence type="predicted"/>
<name>A0AAV0QCN8_9ROSI</name>
<evidence type="ECO:0000313" key="1">
    <source>
        <dbReference type="EMBL" id="CAI0543359.1"/>
    </source>
</evidence>
<reference evidence="1" key="1">
    <citation type="submission" date="2022-08" db="EMBL/GenBank/DDBJ databases">
        <authorList>
            <person name="Gutierrez-Valencia J."/>
        </authorList>
    </citation>
    <scope>NUCLEOTIDE SEQUENCE</scope>
</reference>
<dbReference type="AlphaFoldDB" id="A0AAV0QCN8"/>
<keyword evidence="2" id="KW-1185">Reference proteome</keyword>
<dbReference type="Proteomes" id="UP001154282">
    <property type="component" value="Unassembled WGS sequence"/>
</dbReference>